<comment type="caution">
    <text evidence="3">The sequence shown here is derived from an EMBL/GenBank/DDBJ whole genome shotgun (WGS) entry which is preliminary data.</text>
</comment>
<accession>A0A433SLW9</accession>
<keyword evidence="2" id="KW-1133">Transmembrane helix</keyword>
<dbReference type="Proteomes" id="UP000271974">
    <property type="component" value="Unassembled WGS sequence"/>
</dbReference>
<feature type="compositionally biased region" description="Basic and acidic residues" evidence="1">
    <location>
        <begin position="567"/>
        <end position="580"/>
    </location>
</feature>
<feature type="compositionally biased region" description="Basic and acidic residues" evidence="1">
    <location>
        <begin position="192"/>
        <end position="205"/>
    </location>
</feature>
<feature type="transmembrane region" description="Helical" evidence="2">
    <location>
        <begin position="833"/>
        <end position="855"/>
    </location>
</feature>
<feature type="region of interest" description="Disordered" evidence="1">
    <location>
        <begin position="160"/>
        <end position="280"/>
    </location>
</feature>
<protein>
    <submittedName>
        <fullName evidence="3">Uncharacterized protein</fullName>
    </submittedName>
</protein>
<evidence type="ECO:0000313" key="3">
    <source>
        <dbReference type="EMBL" id="RUS70134.1"/>
    </source>
</evidence>
<feature type="region of interest" description="Disordered" evidence="1">
    <location>
        <begin position="294"/>
        <end position="313"/>
    </location>
</feature>
<feature type="region of interest" description="Disordered" evidence="1">
    <location>
        <begin position="463"/>
        <end position="485"/>
    </location>
</feature>
<evidence type="ECO:0000256" key="2">
    <source>
        <dbReference type="SAM" id="Phobius"/>
    </source>
</evidence>
<reference evidence="3 4" key="1">
    <citation type="submission" date="2019-01" db="EMBL/GenBank/DDBJ databases">
        <title>A draft genome assembly of the solar-powered sea slug Elysia chlorotica.</title>
        <authorList>
            <person name="Cai H."/>
            <person name="Li Q."/>
            <person name="Fang X."/>
            <person name="Li J."/>
            <person name="Curtis N.E."/>
            <person name="Altenburger A."/>
            <person name="Shibata T."/>
            <person name="Feng M."/>
            <person name="Maeda T."/>
            <person name="Schwartz J.A."/>
            <person name="Shigenobu S."/>
            <person name="Lundholm N."/>
            <person name="Nishiyama T."/>
            <person name="Yang H."/>
            <person name="Hasebe M."/>
            <person name="Li S."/>
            <person name="Pierce S.K."/>
            <person name="Wang J."/>
        </authorList>
    </citation>
    <scope>NUCLEOTIDE SEQUENCE [LARGE SCALE GENOMIC DNA]</scope>
    <source>
        <strain evidence="3">EC2010</strain>
        <tissue evidence="3">Whole organism of an adult</tissue>
    </source>
</reference>
<keyword evidence="4" id="KW-1185">Reference proteome</keyword>
<name>A0A433SLW9_ELYCH</name>
<sequence length="893" mass="100710">MPNGWADQQVVRLTRMEAPPVSDSEVRQDDSKLSWILTKDEMLYETDRLRQQSRSPRTVYHWAAHKIIRRNEIATVRTTDLLHRKPMFYPRATAPWTISFLHQAIYGGHISGRRLRGIKINPIYHESDAANLRIGAGKDGEGQPGEVEPVGEIQFEVYESIPPPDNQLRRQDTYQQDEEDQESFDSEEAEEEWQRRVDRDYHEYETTSSPGRDVTARKQHLRRQERINAVSSLDEDPPGFMDPVPDQVTPVTSGYSSPSSDRSWSSHNDNQSSLAHHRRHQLSVVHEQSILAEEDEDTEVLEDSGNLSSDDLYDGAYSPDTGGLDKCLYPDTTGQETCHIVTFTGGKEGKIDELFSGQEPNQNIINDYLNHRQEFSLDKDFSSPHSFDENNESSAFFSQRDKAYLSLGKISMLPSYSNIHHTSPVTSVDYMNNNYGAVPDRMLQQNGPLKEVDRYFEFIHKQSPSLHDSGEGGEEDKMTIPSLGDKGSLDSTALRCAKQTNITKNVDAAAVVKEKCDCNGRPTLKCACGRAALQKLLYEKRMVKRYEFGYHVDCSIVELSTTENVNEDEKSDTKSDKNENEDSNATKCRQPFCGKVKSILVNRSKTDESRSSSQKHSKPKTVTFHESTIFNEGKKSTYVKEGVTPGFLSALIDSLDDGYDNPVFEEDGEDIKETTFTIESEGDCGVKGGVDKSLTDDDKIRRKGSFTHPSAKNRIMPTSPLTLKVEDLNACSYMQSYLKGQASQRCDVVRPAASCECSPMRSGTHRAPPVSIEAIAGTIVVDPTFDEIKEVDEDQFEYYRRRRRRKHLRRYGGDDDGVEEWLKKTKRIKRIKITLIVAISITVIVVAIVLVVLFVGTPDSSPIGSDEDVLLDGSLDGRDINSRFSAGVLFRKR</sequence>
<dbReference type="AlphaFoldDB" id="A0A433SLW9"/>
<organism evidence="3 4">
    <name type="scientific">Elysia chlorotica</name>
    <name type="common">Eastern emerald elysia</name>
    <name type="synonym">Sea slug</name>
    <dbReference type="NCBI Taxonomy" id="188477"/>
    <lineage>
        <taxon>Eukaryota</taxon>
        <taxon>Metazoa</taxon>
        <taxon>Spiralia</taxon>
        <taxon>Lophotrochozoa</taxon>
        <taxon>Mollusca</taxon>
        <taxon>Gastropoda</taxon>
        <taxon>Heterobranchia</taxon>
        <taxon>Euthyneura</taxon>
        <taxon>Panpulmonata</taxon>
        <taxon>Sacoglossa</taxon>
        <taxon>Placobranchoidea</taxon>
        <taxon>Plakobranchidae</taxon>
        <taxon>Elysia</taxon>
    </lineage>
</organism>
<feature type="compositionally biased region" description="Low complexity" evidence="1">
    <location>
        <begin position="253"/>
        <end position="266"/>
    </location>
</feature>
<feature type="compositionally biased region" description="Acidic residues" evidence="1">
    <location>
        <begin position="175"/>
        <end position="191"/>
    </location>
</feature>
<keyword evidence="2" id="KW-0472">Membrane</keyword>
<feature type="region of interest" description="Disordered" evidence="1">
    <location>
        <begin position="563"/>
        <end position="588"/>
    </location>
</feature>
<dbReference type="OrthoDB" id="6153288at2759"/>
<gene>
    <name evidence="3" type="ORF">EGW08_022105</name>
</gene>
<dbReference type="EMBL" id="RQTK01001483">
    <property type="protein sequence ID" value="RUS70134.1"/>
    <property type="molecule type" value="Genomic_DNA"/>
</dbReference>
<evidence type="ECO:0000256" key="1">
    <source>
        <dbReference type="SAM" id="MobiDB-lite"/>
    </source>
</evidence>
<evidence type="ECO:0000313" key="4">
    <source>
        <dbReference type="Proteomes" id="UP000271974"/>
    </source>
</evidence>
<keyword evidence="2" id="KW-0812">Transmembrane</keyword>
<proteinExistence type="predicted"/>